<accession>A0A3N0Y184</accession>
<keyword evidence="2" id="KW-1185">Reference proteome</keyword>
<name>A0A3N0Y184_ANAGA</name>
<evidence type="ECO:0000313" key="1">
    <source>
        <dbReference type="EMBL" id="ROL05641.1"/>
    </source>
</evidence>
<gene>
    <name evidence="1" type="ORF">DPX16_4859</name>
</gene>
<protein>
    <submittedName>
        <fullName evidence="1">Uncharacterized protein</fullName>
    </submittedName>
</protein>
<comment type="caution">
    <text evidence="1">The sequence shown here is derived from an EMBL/GenBank/DDBJ whole genome shotgun (WGS) entry which is preliminary data.</text>
</comment>
<organism evidence="1 2">
    <name type="scientific">Anabarilius grahami</name>
    <name type="common">Kanglang fish</name>
    <name type="synonym">Barilius grahami</name>
    <dbReference type="NCBI Taxonomy" id="495550"/>
    <lineage>
        <taxon>Eukaryota</taxon>
        <taxon>Metazoa</taxon>
        <taxon>Chordata</taxon>
        <taxon>Craniata</taxon>
        <taxon>Vertebrata</taxon>
        <taxon>Euteleostomi</taxon>
        <taxon>Actinopterygii</taxon>
        <taxon>Neopterygii</taxon>
        <taxon>Teleostei</taxon>
        <taxon>Ostariophysi</taxon>
        <taxon>Cypriniformes</taxon>
        <taxon>Xenocyprididae</taxon>
        <taxon>Xenocypridinae</taxon>
        <taxon>Xenocypridinae incertae sedis</taxon>
        <taxon>Anabarilius</taxon>
    </lineage>
</organism>
<evidence type="ECO:0000313" key="2">
    <source>
        <dbReference type="Proteomes" id="UP000281406"/>
    </source>
</evidence>
<sequence>MANQCRWCERSSFQRHALSLRLYKISSSGREKRAGSQVDWLEERDYSQIRRAANDGAGSRSCHAGAERTDRAQERERALLVCVIQHDSANPAFTNR</sequence>
<dbReference type="AlphaFoldDB" id="A0A3N0Y184"/>
<dbReference type="EMBL" id="RJVU01054546">
    <property type="protein sequence ID" value="ROL05641.1"/>
    <property type="molecule type" value="Genomic_DNA"/>
</dbReference>
<dbReference type="Proteomes" id="UP000281406">
    <property type="component" value="Unassembled WGS sequence"/>
</dbReference>
<reference evidence="1 2" key="1">
    <citation type="submission" date="2018-10" db="EMBL/GenBank/DDBJ databases">
        <title>Genome assembly for a Yunnan-Guizhou Plateau 3E fish, Anabarilius grahami (Regan), and its evolutionary and genetic applications.</title>
        <authorList>
            <person name="Jiang W."/>
        </authorList>
    </citation>
    <scope>NUCLEOTIDE SEQUENCE [LARGE SCALE GENOMIC DNA]</scope>
    <source>
        <strain evidence="1">AG-KIZ</strain>
        <tissue evidence="1">Muscle</tissue>
    </source>
</reference>
<proteinExistence type="predicted"/>